<proteinExistence type="predicted"/>
<organism evidence="2">
    <name type="scientific">Chlamydomonas leiostraca</name>
    <dbReference type="NCBI Taxonomy" id="1034604"/>
    <lineage>
        <taxon>Eukaryota</taxon>
        <taxon>Viridiplantae</taxon>
        <taxon>Chlorophyta</taxon>
        <taxon>core chlorophytes</taxon>
        <taxon>Chlorophyceae</taxon>
        <taxon>CS clade</taxon>
        <taxon>Chlamydomonadales</taxon>
        <taxon>Chlamydomonadaceae</taxon>
        <taxon>Chlamydomonas</taxon>
    </lineage>
</organism>
<sequence length="319" mass="33814">MLSGPQRVARCAGPRHGHSRVNVATKAVVSGSSDVTASVLGGAIDWALKSRLTSYGSIKVNVQSSAFDLMGGKFGGMVVTGTKWRTPLMLTAETIDLSVGDMLIDYPKLLMQAKVQLKNIPTGTVKFVLSPTDLGNLMVHELMKLPSSRAVLGKPFFFDKGSVVLGESPTTRETYVQFEGVAAADGQRYRVVMTPCNQRRLRVSARRVEMDSSMDEDDIPSSSSPSPPGSIPGYGTPSLAASGIDTTQGPGAVAAGMTQLFTGLVINLSGVEISKPQLSLFRAPAAPGSARPGQPPPQMLLQIAMSVRILELPPLNMKF</sequence>
<dbReference type="AlphaFoldDB" id="A0A7S0R2L0"/>
<feature type="region of interest" description="Disordered" evidence="1">
    <location>
        <begin position="203"/>
        <end position="245"/>
    </location>
</feature>
<accession>A0A7S0R2L0</accession>
<evidence type="ECO:0000256" key="1">
    <source>
        <dbReference type="SAM" id="MobiDB-lite"/>
    </source>
</evidence>
<name>A0A7S0R2L0_9CHLO</name>
<evidence type="ECO:0000313" key="2">
    <source>
        <dbReference type="EMBL" id="CAD8665293.1"/>
    </source>
</evidence>
<protein>
    <submittedName>
        <fullName evidence="2">Uncharacterized protein</fullName>
    </submittedName>
</protein>
<reference evidence="2" key="1">
    <citation type="submission" date="2021-01" db="EMBL/GenBank/DDBJ databases">
        <authorList>
            <person name="Corre E."/>
            <person name="Pelletier E."/>
            <person name="Niang G."/>
            <person name="Scheremetjew M."/>
            <person name="Finn R."/>
            <person name="Kale V."/>
            <person name="Holt S."/>
            <person name="Cochrane G."/>
            <person name="Meng A."/>
            <person name="Brown T."/>
            <person name="Cohen L."/>
        </authorList>
    </citation>
    <scope>NUCLEOTIDE SEQUENCE</scope>
    <source>
        <strain evidence="2">SAG 11-49</strain>
    </source>
</reference>
<gene>
    <name evidence="2" type="ORF">CLEI1391_LOCUS1312</name>
</gene>
<dbReference type="EMBL" id="HBFB01002569">
    <property type="protein sequence ID" value="CAD8665293.1"/>
    <property type="molecule type" value="Transcribed_RNA"/>
</dbReference>